<feature type="region of interest" description="Disordered" evidence="3">
    <location>
        <begin position="1167"/>
        <end position="1199"/>
    </location>
</feature>
<dbReference type="PROSITE" id="PS50082">
    <property type="entry name" value="WD_REPEATS_2"/>
    <property type="match status" value="3"/>
</dbReference>
<dbReference type="SUPFAM" id="SSF50978">
    <property type="entry name" value="WD40 repeat-like"/>
    <property type="match status" value="2"/>
</dbReference>
<feature type="coiled-coil region" evidence="2">
    <location>
        <begin position="693"/>
        <end position="1048"/>
    </location>
</feature>
<dbReference type="AlphaFoldDB" id="A0AAD1XDT6"/>
<feature type="repeat" description="WD" evidence="1">
    <location>
        <begin position="640"/>
        <end position="674"/>
    </location>
</feature>
<reference evidence="4" key="1">
    <citation type="submission" date="2023-07" db="EMBL/GenBank/DDBJ databases">
        <authorList>
            <consortium name="AG Swart"/>
            <person name="Singh M."/>
            <person name="Singh A."/>
            <person name="Seah K."/>
            <person name="Emmerich C."/>
        </authorList>
    </citation>
    <scope>NUCLEOTIDE SEQUENCE</scope>
    <source>
        <strain evidence="4">DP1</strain>
    </source>
</reference>
<evidence type="ECO:0000256" key="2">
    <source>
        <dbReference type="SAM" id="Coils"/>
    </source>
</evidence>
<evidence type="ECO:0000256" key="1">
    <source>
        <dbReference type="PROSITE-ProRule" id="PRU00221"/>
    </source>
</evidence>
<accession>A0AAD1XDT6</accession>
<dbReference type="InterPro" id="IPR052993">
    <property type="entry name" value="CFA-57"/>
</dbReference>
<keyword evidence="5" id="KW-1185">Reference proteome</keyword>
<evidence type="ECO:0000313" key="5">
    <source>
        <dbReference type="Proteomes" id="UP001295684"/>
    </source>
</evidence>
<protein>
    <recommendedName>
        <fullName evidence="6">WD repeat-containing protein 65</fullName>
    </recommendedName>
</protein>
<evidence type="ECO:0000256" key="3">
    <source>
        <dbReference type="SAM" id="MobiDB-lite"/>
    </source>
</evidence>
<name>A0AAD1XDT6_EUPCR</name>
<sequence>MESTPPIASTPKFAFGINGNMRNCIFFLDDQRVIYPCGHNVIILTIGDDKTQEYIPCIEGSEGITAMALSYNKAYLAVCERSEKALCSIYSFDNKKRRKIICSDNLNDREFISVAFSHQNEKNHLVTLTGGQDGMVILWQWKKSKCIAYQKVGISEGQTLYDVSFSIQDFNSLIVTGNGVYKYFKLKDNGLRPEHSGLNQKREYHFSNHFTCHTWLPDGKAIVCTDQGELLLLESTGELKMFLSCSPGDGFYIESITTYSKGFMIAGDTGQIMVYEKTDEPKKPFAYVATWPNEDPKKEKKYSELLLSIMASRIKCIALSSNDDTLVFSTENNQLMKVNVNLEKSSESSIKYEYLIYPFHSKAITGLDVCIKKHLVATCSADKTVRIWNYGGQTPKLEICETFQEEANSVAFHPSGYHIVVGFTDKIRMMNVFSEKKLSTFKEILIKSCREIQFSNGGHLFACTNSDIIQVYNFYTGENLPTMIFHEHESKVRCISWAEDDSYFASAGWDGKIYVWNIKSNTKPEYSFESKGTNFTSVAKMPHHNTLYAVSSDRMIRELSYKVKEDKNDASVAAHISTDKKETEFPIEAREVLRFDANPTKFSQVVLLNGGRGMIVGTADESRPGMIMIFRPDMERACDIQAHSQPVERLKLSFDNQTLFSAGQDGTFFIFNLEDPLFKSQKEPPQIQPSEEILCEKAELRELLQAIEHLKRENDSLTQLKETEKKRIEAVNNEQIEKLKEDRDKAKEAAKAKQKQLVDEIAELEARYKDQIEKKNLSNQDELERREKDFQEKKQQDMLRYKELEQKMKEEEEKIEAQINRLHLEHEEALEKLKLDNEKEIRKMKDRAAELMEQKMSMEKENKTTRDELENMYWEEIDEMKEKNKNELYKQTKLGLDAKSELTTISAKCTEAKTDKEGKEQEIKENEEKLNNEIQNQRALKSEIENQINEIAERKRTIADKETRIFQLKKKTQELEKFKFVLDYKIKELKRDINPKEAEINKLNEQTTKMDQELKHFTRVNENLALIVDDLRMRQEGLQKEVEGQNKKIESQQKYVKKFNDDLFDCVNNLSNKKALKKDIINLHKKYILEEASSSKGSKMEGEADIQKKYAAKRKYLEKSVNYLRIMIAKDSSNHKQEYTRYMKENVTLLQEINDLRKEVKTLEATFKSQKKRQKDTMGSRFSARDEIGGSQHGNMDPETVKELNMQDNILQNLTRELAEIKEDNDNLQTRARSSRGARNLAPIPRPEDNKEEDPVINESEKRLDDFRDEEEAQR</sequence>
<dbReference type="InterPro" id="IPR015943">
    <property type="entry name" value="WD40/YVTN_repeat-like_dom_sf"/>
</dbReference>
<keyword evidence="1" id="KW-0853">WD repeat</keyword>
<dbReference type="InterPro" id="IPR001680">
    <property type="entry name" value="WD40_rpt"/>
</dbReference>
<dbReference type="Proteomes" id="UP001295684">
    <property type="component" value="Unassembled WGS sequence"/>
</dbReference>
<dbReference type="PANTHER" id="PTHR32215:SF0">
    <property type="entry name" value="CILIA- AND FLAGELLA-ASSOCIATED PROTEIN 57"/>
    <property type="match status" value="1"/>
</dbReference>
<dbReference type="SMART" id="SM00320">
    <property type="entry name" value="WD40"/>
    <property type="match status" value="7"/>
</dbReference>
<feature type="repeat" description="WD" evidence="1">
    <location>
        <begin position="357"/>
        <end position="389"/>
    </location>
</feature>
<evidence type="ECO:0000313" key="4">
    <source>
        <dbReference type="EMBL" id="CAI2368083.1"/>
    </source>
</evidence>
<dbReference type="PROSITE" id="PS50294">
    <property type="entry name" value="WD_REPEATS_REGION"/>
    <property type="match status" value="1"/>
</dbReference>
<dbReference type="Pfam" id="PF00400">
    <property type="entry name" value="WD40"/>
    <property type="match status" value="3"/>
</dbReference>
<dbReference type="InterPro" id="IPR036322">
    <property type="entry name" value="WD40_repeat_dom_sf"/>
</dbReference>
<feature type="repeat" description="WD" evidence="1">
    <location>
        <begin position="485"/>
        <end position="526"/>
    </location>
</feature>
<proteinExistence type="predicted"/>
<dbReference type="EMBL" id="CAMPGE010009209">
    <property type="protein sequence ID" value="CAI2368083.1"/>
    <property type="molecule type" value="Genomic_DNA"/>
</dbReference>
<gene>
    <name evidence="4" type="ORF">ECRASSUSDP1_LOCUS9372</name>
</gene>
<organism evidence="4 5">
    <name type="scientific">Euplotes crassus</name>
    <dbReference type="NCBI Taxonomy" id="5936"/>
    <lineage>
        <taxon>Eukaryota</taxon>
        <taxon>Sar</taxon>
        <taxon>Alveolata</taxon>
        <taxon>Ciliophora</taxon>
        <taxon>Intramacronucleata</taxon>
        <taxon>Spirotrichea</taxon>
        <taxon>Hypotrichia</taxon>
        <taxon>Euplotida</taxon>
        <taxon>Euplotidae</taxon>
        <taxon>Moneuplotes</taxon>
    </lineage>
</organism>
<dbReference type="PANTHER" id="PTHR32215">
    <property type="entry name" value="CILIA- AND FLAGELLA-ASSOCIATED PROTEIN 57"/>
    <property type="match status" value="1"/>
</dbReference>
<dbReference type="Gene3D" id="2.130.10.10">
    <property type="entry name" value="YVTN repeat-like/Quinoprotein amine dehydrogenase"/>
    <property type="match status" value="3"/>
</dbReference>
<keyword evidence="2" id="KW-0175">Coiled coil</keyword>
<feature type="region of interest" description="Disordered" evidence="3">
    <location>
        <begin position="1222"/>
        <end position="1275"/>
    </location>
</feature>
<feature type="compositionally biased region" description="Basic and acidic residues" evidence="3">
    <location>
        <begin position="1175"/>
        <end position="1188"/>
    </location>
</feature>
<comment type="caution">
    <text evidence="4">The sequence shown here is derived from an EMBL/GenBank/DDBJ whole genome shotgun (WGS) entry which is preliminary data.</text>
</comment>
<evidence type="ECO:0008006" key="6">
    <source>
        <dbReference type="Google" id="ProtNLM"/>
    </source>
</evidence>